<dbReference type="KEGG" id="csol:105367803"/>
<dbReference type="InterPro" id="IPR051553">
    <property type="entry name" value="Ran_GTPase-activating"/>
</dbReference>
<dbReference type="AlphaFoldDB" id="A0AAJ6YV35"/>
<dbReference type="GO" id="GO:0005737">
    <property type="term" value="C:cytoplasm"/>
    <property type="evidence" value="ECO:0007669"/>
    <property type="project" value="TreeGrafter"/>
</dbReference>
<keyword evidence="2" id="KW-0677">Repeat</keyword>
<feature type="repeat" description="RCC1" evidence="3">
    <location>
        <begin position="217"/>
        <end position="268"/>
    </location>
</feature>
<keyword evidence="5" id="KW-1185">Reference proteome</keyword>
<dbReference type="PROSITE" id="PS50012">
    <property type="entry name" value="RCC1_3"/>
    <property type="match status" value="7"/>
</dbReference>
<feature type="repeat" description="RCC1" evidence="3">
    <location>
        <begin position="165"/>
        <end position="216"/>
    </location>
</feature>
<dbReference type="PRINTS" id="PR00633">
    <property type="entry name" value="RCCNDNSATION"/>
</dbReference>
<dbReference type="InterPro" id="IPR000408">
    <property type="entry name" value="Reg_chr_condens"/>
</dbReference>
<dbReference type="Pfam" id="PF25390">
    <property type="entry name" value="WD40_RLD"/>
    <property type="match status" value="1"/>
</dbReference>
<dbReference type="GO" id="GO:0005085">
    <property type="term" value="F:guanyl-nucleotide exchange factor activity"/>
    <property type="evidence" value="ECO:0007669"/>
    <property type="project" value="TreeGrafter"/>
</dbReference>
<dbReference type="InterPro" id="IPR009091">
    <property type="entry name" value="RCC1/BLIP-II"/>
</dbReference>
<feature type="repeat" description="RCC1" evidence="3">
    <location>
        <begin position="4"/>
        <end position="61"/>
    </location>
</feature>
<feature type="repeat" description="RCC1" evidence="3">
    <location>
        <begin position="322"/>
        <end position="372"/>
    </location>
</feature>
<dbReference type="Gene3D" id="2.130.10.30">
    <property type="entry name" value="Regulator of chromosome condensation 1/beta-lactamase-inhibitor protein II"/>
    <property type="match status" value="2"/>
</dbReference>
<dbReference type="InterPro" id="IPR058923">
    <property type="entry name" value="RCC1-like_dom"/>
</dbReference>
<evidence type="ECO:0000256" key="2">
    <source>
        <dbReference type="ARBA" id="ARBA00022737"/>
    </source>
</evidence>
<evidence type="ECO:0000313" key="6">
    <source>
        <dbReference type="RefSeq" id="XP_011504907.1"/>
    </source>
</evidence>
<reference evidence="6" key="1">
    <citation type="submission" date="2025-08" db="UniProtKB">
        <authorList>
            <consortium name="RefSeq"/>
        </authorList>
    </citation>
    <scope>IDENTIFICATION</scope>
</reference>
<gene>
    <name evidence="6" type="primary">LOC105367803</name>
</gene>
<organism evidence="5 6">
    <name type="scientific">Ceratosolen solmsi marchali</name>
    <dbReference type="NCBI Taxonomy" id="326594"/>
    <lineage>
        <taxon>Eukaryota</taxon>
        <taxon>Metazoa</taxon>
        <taxon>Ecdysozoa</taxon>
        <taxon>Arthropoda</taxon>
        <taxon>Hexapoda</taxon>
        <taxon>Insecta</taxon>
        <taxon>Pterygota</taxon>
        <taxon>Neoptera</taxon>
        <taxon>Endopterygota</taxon>
        <taxon>Hymenoptera</taxon>
        <taxon>Apocrita</taxon>
        <taxon>Proctotrupomorpha</taxon>
        <taxon>Chalcidoidea</taxon>
        <taxon>Agaonidae</taxon>
        <taxon>Agaoninae</taxon>
        <taxon>Ceratosolen</taxon>
    </lineage>
</organism>
<evidence type="ECO:0000313" key="5">
    <source>
        <dbReference type="Proteomes" id="UP000695007"/>
    </source>
</evidence>
<dbReference type="GeneID" id="105367803"/>
<protein>
    <submittedName>
        <fullName evidence="6">Secretion-regulating guanine nucleotide exchange factor</fullName>
    </submittedName>
</protein>
<dbReference type="RefSeq" id="XP_011504907.1">
    <property type="nucleotide sequence ID" value="XM_011506605.1"/>
</dbReference>
<name>A0AAJ6YV35_9HYME</name>
<feature type="repeat" description="RCC1" evidence="3">
    <location>
        <begin position="269"/>
        <end position="321"/>
    </location>
</feature>
<evidence type="ECO:0000256" key="3">
    <source>
        <dbReference type="PROSITE-ProRule" id="PRU00235"/>
    </source>
</evidence>
<evidence type="ECO:0000259" key="4">
    <source>
        <dbReference type="Pfam" id="PF25390"/>
    </source>
</evidence>
<dbReference type="PANTHER" id="PTHR45982">
    <property type="entry name" value="REGULATOR OF CHROMOSOME CONDENSATION"/>
    <property type="match status" value="1"/>
</dbReference>
<feature type="repeat" description="RCC1" evidence="3">
    <location>
        <begin position="62"/>
        <end position="111"/>
    </location>
</feature>
<keyword evidence="1" id="KW-0344">Guanine-nucleotide releasing factor</keyword>
<dbReference type="Proteomes" id="UP000695007">
    <property type="component" value="Unplaced"/>
</dbReference>
<feature type="repeat" description="RCC1" evidence="3">
    <location>
        <begin position="112"/>
        <end position="164"/>
    </location>
</feature>
<sequence length="374" mass="40367">MPDYRLFSWGANSHGQLGLGDFNKDELTIAEEVCLTSVNLKVEHVKKIVGGAGHTLLLDKFGGVYSCGWNDKGQTGLKNATSRFQKLDGFDGERIVDVACGWDSSMAVTDNGDCFVWGSNTYGQLGLNSITIGTKIEKPLKLKLNSAVKGISMGLRHSAFITRDSRLFVSGAATKGQLGINVHGVRFSDSFSEVSDLQPVKHVSCGQHYTAVITATNEVFAWGDNKYGQLGIDPSLHKRTLRPIKIENIDGCNKIYCGWTHSIILTNDKKVLCWGRNSYGQLGRSKSTSTTEFWKPKAALASITINQLSVGSEHNIALADDGSILSWGWNEHGNCGNGSTNDIFVPTKVNVPNGSAVMVGAGAGHSFAIIKTDH</sequence>
<dbReference type="PANTHER" id="PTHR45982:SF8">
    <property type="entry name" value="E3 UBIQUITIN-PROTEIN LIGASE HERC2-LIKE PROTEIN-RELATED"/>
    <property type="match status" value="1"/>
</dbReference>
<dbReference type="CTD" id="26297"/>
<dbReference type="SUPFAM" id="SSF50985">
    <property type="entry name" value="RCC1/BLIP-II"/>
    <property type="match status" value="1"/>
</dbReference>
<evidence type="ECO:0000256" key="1">
    <source>
        <dbReference type="ARBA" id="ARBA00022658"/>
    </source>
</evidence>
<accession>A0AAJ6YV35</accession>
<feature type="domain" description="RCC1-like" evidence="4">
    <location>
        <begin position="6"/>
        <end position="368"/>
    </location>
</feature>
<proteinExistence type="predicted"/>